<name>T0AY83_9RHOO</name>
<evidence type="ECO:0000256" key="1">
    <source>
        <dbReference type="SAM" id="MobiDB-lite"/>
    </source>
</evidence>
<dbReference type="GO" id="GO:0003677">
    <property type="term" value="F:DNA binding"/>
    <property type="evidence" value="ECO:0007669"/>
    <property type="project" value="InterPro"/>
</dbReference>
<dbReference type="CDD" id="cd00093">
    <property type="entry name" value="HTH_XRE"/>
    <property type="match status" value="1"/>
</dbReference>
<dbReference type="PATRIC" id="fig|1348657.5.peg.1979"/>
<dbReference type="PROSITE" id="PS50943">
    <property type="entry name" value="HTH_CROC1"/>
    <property type="match status" value="1"/>
</dbReference>
<evidence type="ECO:0000313" key="3">
    <source>
        <dbReference type="EMBL" id="EPZ15513.1"/>
    </source>
</evidence>
<dbReference type="eggNOG" id="COG1396">
    <property type="taxonomic scope" value="Bacteria"/>
</dbReference>
<proteinExistence type="predicted"/>
<evidence type="ECO:0000313" key="4">
    <source>
        <dbReference type="Proteomes" id="UP000015455"/>
    </source>
</evidence>
<evidence type="ECO:0000259" key="2">
    <source>
        <dbReference type="PROSITE" id="PS50943"/>
    </source>
</evidence>
<dbReference type="AlphaFoldDB" id="T0AY83"/>
<reference evidence="3 4" key="1">
    <citation type="submission" date="2013-06" db="EMBL/GenBank/DDBJ databases">
        <title>Draft genome sequence of Thauera terpenica.</title>
        <authorList>
            <person name="Liu B."/>
            <person name="Frostegard A.H."/>
            <person name="Shapleigh J.P."/>
        </authorList>
    </citation>
    <scope>NUCLEOTIDE SEQUENCE [LARGE SCALE GENOMIC DNA]</scope>
    <source>
        <strain evidence="3 4">58Eu</strain>
    </source>
</reference>
<comment type="caution">
    <text evidence="3">The sequence shown here is derived from an EMBL/GenBank/DDBJ whole genome shotgun (WGS) entry which is preliminary data.</text>
</comment>
<feature type="compositionally biased region" description="Low complexity" evidence="1">
    <location>
        <begin position="111"/>
        <end position="120"/>
    </location>
</feature>
<dbReference type="Pfam" id="PF01381">
    <property type="entry name" value="HTH_3"/>
    <property type="match status" value="1"/>
</dbReference>
<gene>
    <name evidence="3" type="ORF">M622_15545</name>
</gene>
<feature type="region of interest" description="Disordered" evidence="1">
    <location>
        <begin position="95"/>
        <end position="131"/>
    </location>
</feature>
<dbReference type="EMBL" id="ATJV01000055">
    <property type="protein sequence ID" value="EPZ15513.1"/>
    <property type="molecule type" value="Genomic_DNA"/>
</dbReference>
<dbReference type="SUPFAM" id="SSF47413">
    <property type="entry name" value="lambda repressor-like DNA-binding domains"/>
    <property type="match status" value="1"/>
</dbReference>
<dbReference type="InterPro" id="IPR010982">
    <property type="entry name" value="Lambda_DNA-bd_dom_sf"/>
</dbReference>
<dbReference type="Proteomes" id="UP000015455">
    <property type="component" value="Unassembled WGS sequence"/>
</dbReference>
<dbReference type="InterPro" id="IPR001387">
    <property type="entry name" value="Cro/C1-type_HTH"/>
</dbReference>
<keyword evidence="4" id="KW-1185">Reference proteome</keyword>
<sequence length="131" mass="14350">MLIRCINVAFALSLPEEVLFALGTRLRKQRLAQSLTQRDLAHMAGLSLGALRKLESDGQCSLATLVRVVQALGLSAELDELFVLKRQSIAQMEQAQAVEQRQRAPRRKSPSSRSPSSKAAGVKIGHYVSQP</sequence>
<dbReference type="Gene3D" id="1.10.260.40">
    <property type="entry name" value="lambda repressor-like DNA-binding domains"/>
    <property type="match status" value="1"/>
</dbReference>
<accession>T0AY83</accession>
<organism evidence="3 4">
    <name type="scientific">Thauera terpenica 58Eu</name>
    <dbReference type="NCBI Taxonomy" id="1348657"/>
    <lineage>
        <taxon>Bacteria</taxon>
        <taxon>Pseudomonadati</taxon>
        <taxon>Pseudomonadota</taxon>
        <taxon>Betaproteobacteria</taxon>
        <taxon>Rhodocyclales</taxon>
        <taxon>Zoogloeaceae</taxon>
        <taxon>Thauera</taxon>
    </lineage>
</organism>
<feature type="domain" description="HTH cro/C1-type" evidence="2">
    <location>
        <begin position="26"/>
        <end position="81"/>
    </location>
</feature>
<protein>
    <recommendedName>
        <fullName evidence="2">HTH cro/C1-type domain-containing protein</fullName>
    </recommendedName>
</protein>
<dbReference type="STRING" id="1348657.M622_15545"/>
<dbReference type="SMART" id="SM00530">
    <property type="entry name" value="HTH_XRE"/>
    <property type="match status" value="1"/>
</dbReference>